<proteinExistence type="predicted"/>
<sequence length="48" mass="5186">MPSKSEAQHNAMAAAAHGRGKLDIPKSVGKEFLRADKARSSVRRKKPA</sequence>
<feature type="compositionally biased region" description="Basic and acidic residues" evidence="1">
    <location>
        <begin position="20"/>
        <end position="39"/>
    </location>
</feature>
<dbReference type="EMBL" id="LAZR01009919">
    <property type="protein sequence ID" value="KKM69850.1"/>
    <property type="molecule type" value="Genomic_DNA"/>
</dbReference>
<name>A0A0F9LZJ6_9ZZZZ</name>
<reference evidence="2" key="1">
    <citation type="journal article" date="2015" name="Nature">
        <title>Complex archaea that bridge the gap between prokaryotes and eukaryotes.</title>
        <authorList>
            <person name="Spang A."/>
            <person name="Saw J.H."/>
            <person name="Jorgensen S.L."/>
            <person name="Zaremba-Niedzwiedzka K."/>
            <person name="Martijn J."/>
            <person name="Lind A.E."/>
            <person name="van Eijk R."/>
            <person name="Schleper C."/>
            <person name="Guy L."/>
            <person name="Ettema T.J."/>
        </authorList>
    </citation>
    <scope>NUCLEOTIDE SEQUENCE</scope>
</reference>
<comment type="caution">
    <text evidence="2">The sequence shown here is derived from an EMBL/GenBank/DDBJ whole genome shotgun (WGS) entry which is preliminary data.</text>
</comment>
<accession>A0A0F9LZJ6</accession>
<evidence type="ECO:0000256" key="1">
    <source>
        <dbReference type="SAM" id="MobiDB-lite"/>
    </source>
</evidence>
<gene>
    <name evidence="2" type="ORF">LCGC14_1446690</name>
</gene>
<evidence type="ECO:0000313" key="2">
    <source>
        <dbReference type="EMBL" id="KKM69850.1"/>
    </source>
</evidence>
<dbReference type="AlphaFoldDB" id="A0A0F9LZJ6"/>
<feature type="non-terminal residue" evidence="2">
    <location>
        <position position="48"/>
    </location>
</feature>
<feature type="region of interest" description="Disordered" evidence="1">
    <location>
        <begin position="1"/>
        <end position="48"/>
    </location>
</feature>
<organism evidence="2">
    <name type="scientific">marine sediment metagenome</name>
    <dbReference type="NCBI Taxonomy" id="412755"/>
    <lineage>
        <taxon>unclassified sequences</taxon>
        <taxon>metagenomes</taxon>
        <taxon>ecological metagenomes</taxon>
    </lineage>
</organism>
<protein>
    <submittedName>
        <fullName evidence="2">Uncharacterized protein</fullName>
    </submittedName>
</protein>